<sequence length="585" mass="67428">MSRTLVLETLERLNETVTLKGWVQRRRDLGGLIFIDLRDASGVVQVVFNQDYKEATEIADTLRSEYVIEVTGEVVKRDPSTVNENIKTGELEVVANTLKVLSKAQTPPFQIEDEDVSEDVRLKYRYVDLKRQRLQETLRTRHKTTAAIREFLNDEFFVDVETPFLSKSTPEGARDYLVPSRIHHGEFYALPQSPQIYKQLLMLSGFERYYQIVKCFRDEDLRRDRQPEFTQVDIEKSFTDVEDMIDLNERLLKHVFKTVKGLDIETPFARMTYDDAMLRYGVDKPDTRFDMELVELSEFSKNVDFKVFKSTVENGGIVKAIVVKNNADKYSRKDIEALEEYVKLYGAKGLAWLKYNDEAFSGPIAKFFDDEKQSELKELLSVEDNDLVFFGADKASVVNASLGNLRNKLGKELELIDEDKYNFVWITDWPLFEYDEEEERFVAAHHPFTSPKEEDIELLETTPEKVKANAYDIVLNGYELGGGSIRISDPELQEKMFKALGFSEKEMHDQFGFLIEAFKYGAPPHGGLAYGLDRLVMLLTKTDNIRDVIAFPKTSSAQDLMMDSPSFVSNRQLNELHLQIKPEGK</sequence>
<reference evidence="11" key="1">
    <citation type="submission" date="2017-09" db="EMBL/GenBank/DDBJ databases">
        <title>Bacterial strain isolated from the female urinary microbiota.</title>
        <authorList>
            <person name="Thomas-White K."/>
            <person name="Kumar N."/>
            <person name="Forster S."/>
            <person name="Putonti C."/>
            <person name="Lawley T."/>
            <person name="Wolfe A.J."/>
        </authorList>
    </citation>
    <scope>NUCLEOTIDE SEQUENCE [LARGE SCALE GENOMIC DNA]</scope>
    <source>
        <strain evidence="11">UMB0959</strain>
    </source>
</reference>
<dbReference type="EMBL" id="CP136964">
    <property type="protein sequence ID" value="WOS96392.1"/>
    <property type="molecule type" value="Genomic_DNA"/>
</dbReference>
<dbReference type="InterPro" id="IPR006195">
    <property type="entry name" value="aa-tRNA-synth_II"/>
</dbReference>
<keyword evidence="5 8" id="KW-0067">ATP-binding</keyword>
<dbReference type="GO" id="GO:0140096">
    <property type="term" value="F:catalytic activity, acting on a protein"/>
    <property type="evidence" value="ECO:0007669"/>
    <property type="project" value="UniProtKB-ARBA"/>
</dbReference>
<feature type="domain" description="Aminoacyl-transfer RNA synthetases class-II family profile" evidence="9">
    <location>
        <begin position="146"/>
        <end position="552"/>
    </location>
</feature>
<dbReference type="InterPro" id="IPR029351">
    <property type="entry name" value="GAD_dom"/>
</dbReference>
<feature type="binding site" evidence="8">
    <location>
        <position position="445"/>
    </location>
    <ligand>
        <name>L-aspartate</name>
        <dbReference type="ChEBI" id="CHEBI:29991"/>
    </ligand>
</feature>
<evidence type="ECO:0000256" key="1">
    <source>
        <dbReference type="ARBA" id="ARBA00006303"/>
    </source>
</evidence>
<name>A0AAF0YNF3_9STAP</name>
<dbReference type="SUPFAM" id="SSF55261">
    <property type="entry name" value="GAD domain-like"/>
    <property type="match status" value="1"/>
</dbReference>
<dbReference type="Proteomes" id="UP000243626">
    <property type="component" value="Chromosome"/>
</dbReference>
<dbReference type="SUPFAM" id="SSF50249">
    <property type="entry name" value="Nucleic acid-binding proteins"/>
    <property type="match status" value="1"/>
</dbReference>
<dbReference type="NCBIfam" id="NF001750">
    <property type="entry name" value="PRK00476.1"/>
    <property type="match status" value="1"/>
</dbReference>
<feature type="binding site" evidence="8">
    <location>
        <begin position="217"/>
        <end position="219"/>
    </location>
    <ligand>
        <name>ATP</name>
        <dbReference type="ChEBI" id="CHEBI:30616"/>
    </ligand>
</feature>
<dbReference type="Pfam" id="PF02938">
    <property type="entry name" value="GAD"/>
    <property type="match status" value="1"/>
</dbReference>
<evidence type="ECO:0000256" key="6">
    <source>
        <dbReference type="ARBA" id="ARBA00022917"/>
    </source>
</evidence>
<dbReference type="GO" id="GO:0005524">
    <property type="term" value="F:ATP binding"/>
    <property type="evidence" value="ECO:0007669"/>
    <property type="project" value="UniProtKB-UniRule"/>
</dbReference>
<evidence type="ECO:0000256" key="8">
    <source>
        <dbReference type="HAMAP-Rule" id="MF_00044"/>
    </source>
</evidence>
<evidence type="ECO:0000256" key="2">
    <source>
        <dbReference type="ARBA" id="ARBA00022490"/>
    </source>
</evidence>
<dbReference type="NCBIfam" id="TIGR00459">
    <property type="entry name" value="aspS_bact"/>
    <property type="match status" value="1"/>
</dbReference>
<dbReference type="InterPro" id="IPR047090">
    <property type="entry name" value="AspRS_core"/>
</dbReference>
<organism evidence="10 11">
    <name type="scientific">Nosocomiicoccus massiliensis</name>
    <dbReference type="NCBI Taxonomy" id="1232430"/>
    <lineage>
        <taxon>Bacteria</taxon>
        <taxon>Bacillati</taxon>
        <taxon>Bacillota</taxon>
        <taxon>Bacilli</taxon>
        <taxon>Bacillales</taxon>
        <taxon>Staphylococcaceae</taxon>
        <taxon>Nosocomiicoccus</taxon>
    </lineage>
</organism>
<accession>A0AAF0YNF3</accession>
<dbReference type="PANTHER" id="PTHR22594:SF5">
    <property type="entry name" value="ASPARTATE--TRNA LIGASE, MITOCHONDRIAL"/>
    <property type="match status" value="1"/>
</dbReference>
<evidence type="ECO:0000259" key="9">
    <source>
        <dbReference type="PROSITE" id="PS50862"/>
    </source>
</evidence>
<keyword evidence="3 8" id="KW-0436">Ligase</keyword>
<comment type="subcellular location">
    <subcellularLocation>
        <location evidence="8">Cytoplasm</location>
    </subcellularLocation>
</comment>
<dbReference type="InterPro" id="IPR004115">
    <property type="entry name" value="GAD-like_sf"/>
</dbReference>
<dbReference type="Gene3D" id="3.30.930.10">
    <property type="entry name" value="Bira Bifunctional Protein, Domain 2"/>
    <property type="match status" value="1"/>
</dbReference>
<dbReference type="GO" id="GO:0005737">
    <property type="term" value="C:cytoplasm"/>
    <property type="evidence" value="ECO:0007669"/>
    <property type="project" value="UniProtKB-SubCell"/>
</dbReference>
<feature type="binding site" evidence="8">
    <location>
        <position position="479"/>
    </location>
    <ligand>
        <name>ATP</name>
        <dbReference type="ChEBI" id="CHEBI:30616"/>
    </ligand>
</feature>
<dbReference type="PROSITE" id="PS50862">
    <property type="entry name" value="AA_TRNA_LIGASE_II"/>
    <property type="match status" value="1"/>
</dbReference>
<dbReference type="HAMAP" id="MF_00044">
    <property type="entry name" value="Asp_tRNA_synth_type1"/>
    <property type="match status" value="1"/>
</dbReference>
<evidence type="ECO:0000256" key="5">
    <source>
        <dbReference type="ARBA" id="ARBA00022840"/>
    </source>
</evidence>
<dbReference type="AlphaFoldDB" id="A0AAF0YNF3"/>
<reference evidence="10 11" key="2">
    <citation type="submission" date="2023-10" db="EMBL/GenBank/DDBJ databases">
        <authorList>
            <person name="Choi B."/>
        </authorList>
    </citation>
    <scope>NUCLEOTIDE SEQUENCE [LARGE SCALE GENOMIC DNA]</scope>
    <source>
        <strain evidence="10 11">UMB0959</strain>
    </source>
</reference>
<gene>
    <name evidence="8 10" type="primary">aspS</name>
    <name evidence="10" type="ORF">CJ229_001210</name>
</gene>
<feature type="binding site" evidence="8">
    <location>
        <position position="226"/>
    </location>
    <ligand>
        <name>ATP</name>
        <dbReference type="ChEBI" id="CHEBI:30616"/>
    </ligand>
</feature>
<evidence type="ECO:0000313" key="11">
    <source>
        <dbReference type="Proteomes" id="UP000243626"/>
    </source>
</evidence>
<dbReference type="Pfam" id="PF01336">
    <property type="entry name" value="tRNA_anti-codon"/>
    <property type="match status" value="1"/>
</dbReference>
<evidence type="ECO:0000313" key="10">
    <source>
        <dbReference type="EMBL" id="WOS96392.1"/>
    </source>
</evidence>
<dbReference type="PANTHER" id="PTHR22594">
    <property type="entry name" value="ASPARTYL/LYSYL-TRNA SYNTHETASE"/>
    <property type="match status" value="1"/>
</dbReference>
<dbReference type="GO" id="GO:0004815">
    <property type="term" value="F:aspartate-tRNA ligase activity"/>
    <property type="evidence" value="ECO:0007669"/>
    <property type="project" value="UniProtKB-UniRule"/>
</dbReference>
<comment type="catalytic activity">
    <reaction evidence="8">
        <text>tRNA(Asp) + L-aspartate + ATP = L-aspartyl-tRNA(Asp) + AMP + diphosphate</text>
        <dbReference type="Rhea" id="RHEA:19649"/>
        <dbReference type="Rhea" id="RHEA-COMP:9660"/>
        <dbReference type="Rhea" id="RHEA-COMP:9678"/>
        <dbReference type="ChEBI" id="CHEBI:29991"/>
        <dbReference type="ChEBI" id="CHEBI:30616"/>
        <dbReference type="ChEBI" id="CHEBI:33019"/>
        <dbReference type="ChEBI" id="CHEBI:78442"/>
        <dbReference type="ChEBI" id="CHEBI:78516"/>
        <dbReference type="ChEBI" id="CHEBI:456215"/>
        <dbReference type="EC" id="6.1.1.12"/>
    </reaction>
</comment>
<keyword evidence="7 8" id="KW-0030">Aminoacyl-tRNA synthetase</keyword>
<dbReference type="KEGG" id="nmy:CJ229_001210"/>
<comment type="subunit">
    <text evidence="8">Homodimer.</text>
</comment>
<dbReference type="GO" id="GO:0016740">
    <property type="term" value="F:transferase activity"/>
    <property type="evidence" value="ECO:0007669"/>
    <property type="project" value="UniProtKB-ARBA"/>
</dbReference>
<feature type="binding site" evidence="8">
    <location>
        <position position="486"/>
    </location>
    <ligand>
        <name>L-aspartate</name>
        <dbReference type="ChEBI" id="CHEBI:29991"/>
    </ligand>
</feature>
<dbReference type="InterPro" id="IPR047089">
    <property type="entry name" value="Asp-tRNA-ligase_1_N"/>
</dbReference>
<dbReference type="SUPFAM" id="SSF55681">
    <property type="entry name" value="Class II aaRS and biotin synthetases"/>
    <property type="match status" value="1"/>
</dbReference>
<comment type="function">
    <text evidence="8">Catalyzes the attachment of L-aspartate to tRNA(Asp) in a two-step reaction: L-aspartate is first activated by ATP to form Asp-AMP and then transferred to the acceptor end of tRNA(Asp).</text>
</comment>
<protein>
    <recommendedName>
        <fullName evidence="8">Aspartate--tRNA ligase</fullName>
        <ecNumber evidence="8">6.1.1.12</ecNumber>
    </recommendedName>
    <alternativeName>
        <fullName evidence="8">Aspartyl-tRNA synthetase</fullName>
        <shortName evidence="8">AspRS</shortName>
    </alternativeName>
</protein>
<evidence type="ECO:0000256" key="7">
    <source>
        <dbReference type="ARBA" id="ARBA00023146"/>
    </source>
</evidence>
<keyword evidence="2 8" id="KW-0963">Cytoplasm</keyword>
<dbReference type="PRINTS" id="PR01042">
    <property type="entry name" value="TRNASYNTHASP"/>
</dbReference>
<dbReference type="InterPro" id="IPR004364">
    <property type="entry name" value="Aa-tRNA-synt_II"/>
</dbReference>
<evidence type="ECO:0000256" key="3">
    <source>
        <dbReference type="ARBA" id="ARBA00022598"/>
    </source>
</evidence>
<dbReference type="RefSeq" id="WP_102167639.1">
    <property type="nucleotide sequence ID" value="NZ_CP136964.1"/>
</dbReference>
<dbReference type="GO" id="GO:0003676">
    <property type="term" value="F:nucleic acid binding"/>
    <property type="evidence" value="ECO:0007669"/>
    <property type="project" value="InterPro"/>
</dbReference>
<keyword evidence="4 8" id="KW-0547">Nucleotide-binding</keyword>
<feature type="region of interest" description="Aspartate" evidence="8">
    <location>
        <begin position="195"/>
        <end position="198"/>
    </location>
</feature>
<evidence type="ECO:0000256" key="4">
    <source>
        <dbReference type="ARBA" id="ARBA00022741"/>
    </source>
</evidence>
<feature type="binding site" evidence="8">
    <location>
        <begin position="531"/>
        <end position="534"/>
    </location>
    <ligand>
        <name>ATP</name>
        <dbReference type="ChEBI" id="CHEBI:30616"/>
    </ligand>
</feature>
<dbReference type="Pfam" id="PF00152">
    <property type="entry name" value="tRNA-synt_2"/>
    <property type="match status" value="1"/>
</dbReference>
<dbReference type="Gene3D" id="3.30.1360.30">
    <property type="entry name" value="GAD-like domain"/>
    <property type="match status" value="1"/>
</dbReference>
<dbReference type="InterPro" id="IPR004524">
    <property type="entry name" value="Asp-tRNA-ligase_1"/>
</dbReference>
<comment type="similarity">
    <text evidence="1 8">Belongs to the class-II aminoacyl-tRNA synthetase family. Type 1 subfamily.</text>
</comment>
<feature type="binding site" evidence="8">
    <location>
        <position position="171"/>
    </location>
    <ligand>
        <name>L-aspartate</name>
        <dbReference type="ChEBI" id="CHEBI:29991"/>
    </ligand>
</feature>
<dbReference type="CDD" id="cd04317">
    <property type="entry name" value="EcAspRS_like_N"/>
    <property type="match status" value="1"/>
</dbReference>
<proteinExistence type="inferred from homology"/>
<dbReference type="InterPro" id="IPR045864">
    <property type="entry name" value="aa-tRNA-synth_II/BPL/LPL"/>
</dbReference>
<dbReference type="EC" id="6.1.1.12" evidence="8"/>
<feature type="binding site" evidence="8">
    <location>
        <position position="217"/>
    </location>
    <ligand>
        <name>L-aspartate</name>
        <dbReference type="ChEBI" id="CHEBI:29991"/>
    </ligand>
</feature>
<dbReference type="InterPro" id="IPR002312">
    <property type="entry name" value="Asp/Asn-tRNA-synth_IIb"/>
</dbReference>
<dbReference type="InterPro" id="IPR004365">
    <property type="entry name" value="NA-bd_OB_tRNA"/>
</dbReference>
<dbReference type="InterPro" id="IPR012340">
    <property type="entry name" value="NA-bd_OB-fold"/>
</dbReference>
<dbReference type="Gene3D" id="2.40.50.140">
    <property type="entry name" value="Nucleic acid-binding proteins"/>
    <property type="match status" value="1"/>
</dbReference>
<keyword evidence="6 8" id="KW-0648">Protein biosynthesis</keyword>
<dbReference type="CDD" id="cd00777">
    <property type="entry name" value="AspRS_core"/>
    <property type="match status" value="1"/>
</dbReference>
<comment type="caution">
    <text evidence="8">Lacks conserved residue(s) required for the propagation of feature annotation.</text>
</comment>
<dbReference type="GO" id="GO:0006422">
    <property type="term" value="P:aspartyl-tRNA aminoacylation"/>
    <property type="evidence" value="ECO:0007669"/>
    <property type="project" value="UniProtKB-UniRule"/>
</dbReference>
<keyword evidence="11" id="KW-1185">Reference proteome</keyword>